<dbReference type="EMBL" id="CAEZXK010000063">
    <property type="protein sequence ID" value="CAB4695858.1"/>
    <property type="molecule type" value="Genomic_DNA"/>
</dbReference>
<accession>A0A6J6PHG0</accession>
<protein>
    <submittedName>
        <fullName evidence="3">Unannotated protein</fullName>
    </submittedName>
</protein>
<evidence type="ECO:0000256" key="1">
    <source>
        <dbReference type="SAM" id="MobiDB-lite"/>
    </source>
</evidence>
<dbReference type="InterPro" id="IPR025323">
    <property type="entry name" value="DUF4229"/>
</dbReference>
<feature type="region of interest" description="Disordered" evidence="1">
    <location>
        <begin position="64"/>
        <end position="87"/>
    </location>
</feature>
<keyword evidence="2" id="KW-0812">Transmembrane</keyword>
<keyword evidence="2" id="KW-0472">Membrane</keyword>
<evidence type="ECO:0000256" key="2">
    <source>
        <dbReference type="SAM" id="Phobius"/>
    </source>
</evidence>
<reference evidence="3" key="1">
    <citation type="submission" date="2020-05" db="EMBL/GenBank/DDBJ databases">
        <authorList>
            <person name="Chiriac C."/>
            <person name="Salcher M."/>
            <person name="Ghai R."/>
            <person name="Kavagutti S V."/>
        </authorList>
    </citation>
    <scope>NUCLEOTIDE SEQUENCE</scope>
</reference>
<dbReference type="AlphaFoldDB" id="A0A6J6PHG0"/>
<organism evidence="3">
    <name type="scientific">freshwater metagenome</name>
    <dbReference type="NCBI Taxonomy" id="449393"/>
    <lineage>
        <taxon>unclassified sequences</taxon>
        <taxon>metagenomes</taxon>
        <taxon>ecological metagenomes</taxon>
    </lineage>
</organism>
<gene>
    <name evidence="3" type="ORF">UFOPK2370_01240</name>
</gene>
<name>A0A6J6PHG0_9ZZZZ</name>
<feature type="compositionally biased region" description="Acidic residues" evidence="1">
    <location>
        <begin position="71"/>
        <end position="87"/>
    </location>
</feature>
<dbReference type="Pfam" id="PF14012">
    <property type="entry name" value="DUF4229"/>
    <property type="match status" value="1"/>
</dbReference>
<feature type="transmembrane region" description="Helical" evidence="2">
    <location>
        <begin position="9"/>
        <end position="26"/>
    </location>
</feature>
<evidence type="ECO:0000313" key="3">
    <source>
        <dbReference type="EMBL" id="CAB4695858.1"/>
    </source>
</evidence>
<proteinExistence type="predicted"/>
<sequence length="87" mass="9609">MKNPWVKYLVLRIGTFSAFLAVMLLLQFDPFFASAIAAVLALAISLIFFGNQRDAVSEAIYRAKNKKNDSDSDSEDSADDSADDSRN</sequence>
<keyword evidence="2" id="KW-1133">Transmembrane helix</keyword>
<feature type="transmembrane region" description="Helical" evidence="2">
    <location>
        <begin position="32"/>
        <end position="50"/>
    </location>
</feature>